<protein>
    <submittedName>
        <fullName evidence="1">Uncharacterized protein</fullName>
    </submittedName>
</protein>
<name>A0A6C0CRU3_9ZZZZ</name>
<reference evidence="1" key="1">
    <citation type="journal article" date="2020" name="Nature">
        <title>Giant virus diversity and host interactions through global metagenomics.</title>
        <authorList>
            <person name="Schulz F."/>
            <person name="Roux S."/>
            <person name="Paez-Espino D."/>
            <person name="Jungbluth S."/>
            <person name="Walsh D.A."/>
            <person name="Denef V.J."/>
            <person name="McMahon K.D."/>
            <person name="Konstantinidis K.T."/>
            <person name="Eloe-Fadrosh E.A."/>
            <person name="Kyrpides N.C."/>
            <person name="Woyke T."/>
        </authorList>
    </citation>
    <scope>NUCLEOTIDE SEQUENCE</scope>
    <source>
        <strain evidence="1">GVMAG-M-3300021962-46</strain>
    </source>
</reference>
<evidence type="ECO:0000313" key="1">
    <source>
        <dbReference type="EMBL" id="QHT06937.1"/>
    </source>
</evidence>
<sequence length="195" mass="22408">MILFYSNHCNASQMLMDQLERYKAKKYFKLINIEKLLSKGMKVPSVVHVVPALMMLPSKKVLIGKQLFDYLLLPNKGFIFTIEQNKINTESRQITDKLIDDNPIAFGFINNASGDYFTYIEDASGDINDQHKQYNWASIDEKITIKTPKEDDYITEDKSNRKPKMPDLSVLQSERALDIQNHLNNTTLPPASTEC</sequence>
<organism evidence="1">
    <name type="scientific">viral metagenome</name>
    <dbReference type="NCBI Taxonomy" id="1070528"/>
    <lineage>
        <taxon>unclassified sequences</taxon>
        <taxon>metagenomes</taxon>
        <taxon>organismal metagenomes</taxon>
    </lineage>
</organism>
<dbReference type="EMBL" id="MN739479">
    <property type="protein sequence ID" value="QHT06937.1"/>
    <property type="molecule type" value="Genomic_DNA"/>
</dbReference>
<proteinExistence type="predicted"/>
<accession>A0A6C0CRU3</accession>
<dbReference type="AlphaFoldDB" id="A0A6C0CRU3"/>